<keyword evidence="2" id="KW-1185">Reference proteome</keyword>
<reference evidence="3" key="1">
    <citation type="submission" date="2022-11" db="UniProtKB">
        <authorList>
            <consortium name="WormBaseParasite"/>
        </authorList>
    </citation>
    <scope>IDENTIFICATION</scope>
</reference>
<protein>
    <submittedName>
        <fullName evidence="3">Uncharacterized protein</fullName>
    </submittedName>
</protein>
<evidence type="ECO:0000256" key="1">
    <source>
        <dbReference type="SAM" id="MobiDB-lite"/>
    </source>
</evidence>
<dbReference type="WBParaSite" id="Gr19_v10_g16793.t1">
    <property type="protein sequence ID" value="Gr19_v10_g16793.t1"/>
    <property type="gene ID" value="Gr19_v10_g16793"/>
</dbReference>
<organism evidence="2 3">
    <name type="scientific">Globodera rostochiensis</name>
    <name type="common">Golden nematode worm</name>
    <name type="synonym">Heterodera rostochiensis</name>
    <dbReference type="NCBI Taxonomy" id="31243"/>
    <lineage>
        <taxon>Eukaryota</taxon>
        <taxon>Metazoa</taxon>
        <taxon>Ecdysozoa</taxon>
        <taxon>Nematoda</taxon>
        <taxon>Chromadorea</taxon>
        <taxon>Rhabditida</taxon>
        <taxon>Tylenchina</taxon>
        <taxon>Tylenchomorpha</taxon>
        <taxon>Tylenchoidea</taxon>
        <taxon>Heteroderidae</taxon>
        <taxon>Heteroderinae</taxon>
        <taxon>Globodera</taxon>
    </lineage>
</organism>
<dbReference type="AlphaFoldDB" id="A0A914HF47"/>
<name>A0A914HF47_GLORO</name>
<dbReference type="Proteomes" id="UP000887572">
    <property type="component" value="Unplaced"/>
</dbReference>
<evidence type="ECO:0000313" key="2">
    <source>
        <dbReference type="Proteomes" id="UP000887572"/>
    </source>
</evidence>
<feature type="region of interest" description="Disordered" evidence="1">
    <location>
        <begin position="51"/>
        <end position="96"/>
    </location>
</feature>
<sequence length="147" mass="16100">MCELYNNTPKRGIEPAIRSLLQVTKTGGGRDSGQAGAANDFSSFLVFDIDRTRPTNDNDDDGERKSVHGSRDNVRQQKTGAQRQGERNKMPSGQNALLWRLRREGVELFRGRRPRPPPPPLICSPVCCGPHGDGWGPTVVAIGTVAH</sequence>
<evidence type="ECO:0000313" key="3">
    <source>
        <dbReference type="WBParaSite" id="Gr19_v10_g16793.t1"/>
    </source>
</evidence>
<accession>A0A914HF47</accession>
<feature type="compositionally biased region" description="Basic and acidic residues" evidence="1">
    <location>
        <begin position="51"/>
        <end position="75"/>
    </location>
</feature>
<proteinExistence type="predicted"/>